<evidence type="ECO:0000256" key="14">
    <source>
        <dbReference type="ARBA" id="ARBA00023288"/>
    </source>
</evidence>
<dbReference type="GO" id="GO:0046930">
    <property type="term" value="C:pore complex"/>
    <property type="evidence" value="ECO:0007669"/>
    <property type="project" value="UniProtKB-KW"/>
</dbReference>
<dbReference type="InterPro" id="IPR003715">
    <property type="entry name" value="Poly_export_N"/>
</dbReference>
<evidence type="ECO:0000256" key="12">
    <source>
        <dbReference type="ARBA" id="ARBA00023139"/>
    </source>
</evidence>
<evidence type="ECO:0000256" key="7">
    <source>
        <dbReference type="ARBA" id="ARBA00022729"/>
    </source>
</evidence>
<evidence type="ECO:0000259" key="17">
    <source>
        <dbReference type="Pfam" id="PF22461"/>
    </source>
</evidence>
<name>A0A556N0U7_9FLAO</name>
<feature type="transmembrane region" description="Helical" evidence="15">
    <location>
        <begin position="242"/>
        <end position="265"/>
    </location>
</feature>
<keyword evidence="14" id="KW-0449">Lipoprotein</keyword>
<keyword evidence="10" id="KW-0626">Porin</keyword>
<keyword evidence="12" id="KW-0564">Palmitate</keyword>
<feature type="domain" description="SLBB" evidence="17">
    <location>
        <begin position="152"/>
        <end position="231"/>
    </location>
</feature>
<organism evidence="18 19">
    <name type="scientific">Fluviicola chungangensis</name>
    <dbReference type="NCBI Taxonomy" id="2597671"/>
    <lineage>
        <taxon>Bacteria</taxon>
        <taxon>Pseudomonadati</taxon>
        <taxon>Bacteroidota</taxon>
        <taxon>Flavobacteriia</taxon>
        <taxon>Flavobacteriales</taxon>
        <taxon>Crocinitomicaceae</taxon>
        <taxon>Fluviicola</taxon>
    </lineage>
</organism>
<dbReference type="InterPro" id="IPR054765">
    <property type="entry name" value="SLBB_dom"/>
</dbReference>
<evidence type="ECO:0000256" key="13">
    <source>
        <dbReference type="ARBA" id="ARBA00023237"/>
    </source>
</evidence>
<evidence type="ECO:0000259" key="16">
    <source>
        <dbReference type="Pfam" id="PF02563"/>
    </source>
</evidence>
<keyword evidence="15" id="KW-1133">Transmembrane helix</keyword>
<keyword evidence="6 15" id="KW-0812">Transmembrane</keyword>
<evidence type="ECO:0000256" key="9">
    <source>
        <dbReference type="ARBA" id="ARBA00023065"/>
    </source>
</evidence>
<keyword evidence="4" id="KW-1134">Transmembrane beta strand</keyword>
<keyword evidence="19" id="KW-1185">Reference proteome</keyword>
<protein>
    <submittedName>
        <fullName evidence="18">Polysaccharide export protein</fullName>
    </submittedName>
</protein>
<dbReference type="GO" id="GO:0015288">
    <property type="term" value="F:porin activity"/>
    <property type="evidence" value="ECO:0007669"/>
    <property type="project" value="UniProtKB-KW"/>
</dbReference>
<dbReference type="PANTHER" id="PTHR33619">
    <property type="entry name" value="POLYSACCHARIDE EXPORT PROTEIN GFCE-RELATED"/>
    <property type="match status" value="1"/>
</dbReference>
<dbReference type="GO" id="GO:0006811">
    <property type="term" value="P:monoatomic ion transport"/>
    <property type="evidence" value="ECO:0007669"/>
    <property type="project" value="UniProtKB-KW"/>
</dbReference>
<evidence type="ECO:0000256" key="10">
    <source>
        <dbReference type="ARBA" id="ARBA00023114"/>
    </source>
</evidence>
<proteinExistence type="inferred from homology"/>
<keyword evidence="9" id="KW-0406">Ion transport</keyword>
<keyword evidence="13" id="KW-0998">Cell outer membrane</keyword>
<evidence type="ECO:0000256" key="1">
    <source>
        <dbReference type="ARBA" id="ARBA00004571"/>
    </source>
</evidence>
<comment type="similarity">
    <text evidence="2">Belongs to the BexD/CtrA/VexA family.</text>
</comment>
<evidence type="ECO:0000256" key="5">
    <source>
        <dbReference type="ARBA" id="ARBA00022597"/>
    </source>
</evidence>
<keyword evidence="11 15" id="KW-0472">Membrane</keyword>
<dbReference type="Proteomes" id="UP000316008">
    <property type="component" value="Unassembled WGS sequence"/>
</dbReference>
<dbReference type="Gene3D" id="3.10.560.10">
    <property type="entry name" value="Outer membrane lipoprotein wza domain like"/>
    <property type="match status" value="1"/>
</dbReference>
<dbReference type="GO" id="GO:0009279">
    <property type="term" value="C:cell outer membrane"/>
    <property type="evidence" value="ECO:0007669"/>
    <property type="project" value="UniProtKB-SubCell"/>
</dbReference>
<comment type="caution">
    <text evidence="18">The sequence shown here is derived from an EMBL/GenBank/DDBJ whole genome shotgun (WGS) entry which is preliminary data.</text>
</comment>
<keyword evidence="7" id="KW-0732">Signal</keyword>
<dbReference type="InterPro" id="IPR049712">
    <property type="entry name" value="Poly_export"/>
</dbReference>
<dbReference type="Pfam" id="PF02563">
    <property type="entry name" value="Poly_export"/>
    <property type="match status" value="1"/>
</dbReference>
<gene>
    <name evidence="18" type="ORF">FO442_08585</name>
</gene>
<evidence type="ECO:0000256" key="6">
    <source>
        <dbReference type="ARBA" id="ARBA00022692"/>
    </source>
</evidence>
<evidence type="ECO:0000256" key="3">
    <source>
        <dbReference type="ARBA" id="ARBA00022448"/>
    </source>
</evidence>
<accession>A0A556N0U7</accession>
<dbReference type="GO" id="GO:0015159">
    <property type="term" value="F:polysaccharide transmembrane transporter activity"/>
    <property type="evidence" value="ECO:0007669"/>
    <property type="project" value="InterPro"/>
</dbReference>
<evidence type="ECO:0000256" key="4">
    <source>
        <dbReference type="ARBA" id="ARBA00022452"/>
    </source>
</evidence>
<feature type="domain" description="Polysaccharide export protein N-terminal" evidence="16">
    <location>
        <begin position="61"/>
        <end position="148"/>
    </location>
</feature>
<dbReference type="Pfam" id="PF22461">
    <property type="entry name" value="SLBB_2"/>
    <property type="match status" value="1"/>
</dbReference>
<dbReference type="AlphaFoldDB" id="A0A556N0U7"/>
<keyword evidence="3" id="KW-0813">Transport</keyword>
<keyword evidence="8" id="KW-0625">Polysaccharide transport</keyword>
<evidence type="ECO:0000313" key="18">
    <source>
        <dbReference type="EMBL" id="TSJ45796.1"/>
    </source>
</evidence>
<dbReference type="PANTHER" id="PTHR33619:SF3">
    <property type="entry name" value="POLYSACCHARIDE EXPORT PROTEIN GFCE-RELATED"/>
    <property type="match status" value="1"/>
</dbReference>
<evidence type="ECO:0000313" key="19">
    <source>
        <dbReference type="Proteomes" id="UP000316008"/>
    </source>
</evidence>
<evidence type="ECO:0000256" key="8">
    <source>
        <dbReference type="ARBA" id="ARBA00023047"/>
    </source>
</evidence>
<evidence type="ECO:0000256" key="11">
    <source>
        <dbReference type="ARBA" id="ARBA00023136"/>
    </source>
</evidence>
<evidence type="ECO:0000256" key="2">
    <source>
        <dbReference type="ARBA" id="ARBA00009450"/>
    </source>
</evidence>
<sequence>MNFYNLTRMPKISIPFLVSAFILALLSVSCRTAKEIVYFQDLETDSLQVSAQNFTPIFKVDDFLSIVITAEDQESARIYNLPTASSSNQGYTIGNPALYGYLVNARGEISLPILGILNVAGKNRMDVESEIKTMLTGHLKNPTVHIQILNFKVTVLGDVKSPGTFKIPNERITLLEAIGLAGDLKMSGKRENIKVIRDSSGVKMEYSINLTKKDVFRSPAYYLQQNDVVYVQPNAAARSEGAFWRTSGAIFISISSLVITTISIITK</sequence>
<keyword evidence="5" id="KW-0762">Sugar transport</keyword>
<evidence type="ECO:0000256" key="15">
    <source>
        <dbReference type="SAM" id="Phobius"/>
    </source>
</evidence>
<comment type="subcellular location">
    <subcellularLocation>
        <location evidence="1">Cell outer membrane</location>
        <topology evidence="1">Multi-pass membrane protein</topology>
    </subcellularLocation>
</comment>
<dbReference type="EMBL" id="VLPL01000003">
    <property type="protein sequence ID" value="TSJ45796.1"/>
    <property type="molecule type" value="Genomic_DNA"/>
</dbReference>
<reference evidence="18 19" key="1">
    <citation type="submission" date="2019-07" db="EMBL/GenBank/DDBJ databases">
        <authorList>
            <person name="Huq M.A."/>
        </authorList>
    </citation>
    <scope>NUCLEOTIDE SEQUENCE [LARGE SCALE GENOMIC DNA]</scope>
    <source>
        <strain evidence="18 19">MAH-3</strain>
    </source>
</reference>
<dbReference type="OrthoDB" id="662756at2"/>